<keyword evidence="2" id="KW-1185">Reference proteome</keyword>
<dbReference type="RefSeq" id="WP_187528568.1">
    <property type="nucleotide sequence ID" value="NZ_CP060724.1"/>
</dbReference>
<evidence type="ECO:0000313" key="2">
    <source>
        <dbReference type="Proteomes" id="UP000515800"/>
    </source>
</evidence>
<sequence length="471" mass="54693">MTAEKHELIVLGNGFDLRADLKSTYRDFINSLLIDENDLSHVSKQFTEIVRLYRTREHSQQQFNSAQTARAEQERKVNSYMKNGQDVQYNYRLALDHFIKSEDSAEAKLQSDADILTETIESFFKLVNDIIWNSETITPLKNIWILFMILQNENLSWFDFENKMGDLLIRNLSEVQIDKLKKGDPNLLRANKGLAFAISLIINRSPSIGDYPDFLIGLIAILEQRDDFSVSSGEVDKINEFLISELLVFEKMFSRYIAKISEESDYLEKSEGLLLQLITDFCIDDQVTIRTNILNFNYTLDESIKTKFNLDQIDAVRNIHGSVSKDENKSKIGRVIFGIGNDEIQSDSLEVAFTKSFRIMNSASIEKSLHSNILTDDISVVKFYGHSLGDTDFGYFYQIFDKIDIWNSDVKLIFYYSTYGDKTKEVREIEENHRITHLLQSYVSAKQDERFSKRIIERLILDNRLLIREIK</sequence>
<accession>A0A7G9T3Q8</accession>
<reference evidence="1 2" key="1">
    <citation type="submission" date="2020-08" db="EMBL/GenBank/DDBJ databases">
        <title>Genome sequence of Weissella diestrammenae KACC 16890T.</title>
        <authorList>
            <person name="Hyun D.-W."/>
            <person name="Bae J.-W."/>
        </authorList>
    </citation>
    <scope>NUCLEOTIDE SEQUENCE [LARGE SCALE GENOMIC DNA]</scope>
    <source>
        <strain evidence="1 2">KACC 16890</strain>
    </source>
</reference>
<dbReference type="Pfam" id="PF14253">
    <property type="entry name" value="AbiH"/>
    <property type="match status" value="1"/>
</dbReference>
<name>A0A7G9T3Q8_9LACO</name>
<dbReference type="Proteomes" id="UP000515800">
    <property type="component" value="Chromosome"/>
</dbReference>
<protein>
    <recommendedName>
        <fullName evidence="3">Bacteriophage abortive infection AbiH</fullName>
    </recommendedName>
</protein>
<dbReference type="InterPro" id="IPR025935">
    <property type="entry name" value="AbiH"/>
</dbReference>
<evidence type="ECO:0008006" key="3">
    <source>
        <dbReference type="Google" id="ProtNLM"/>
    </source>
</evidence>
<dbReference type="KEGG" id="wdi:H9L19_04750"/>
<organism evidence="1 2">
    <name type="scientific">Weissella diestrammenae</name>
    <dbReference type="NCBI Taxonomy" id="1162633"/>
    <lineage>
        <taxon>Bacteria</taxon>
        <taxon>Bacillati</taxon>
        <taxon>Bacillota</taxon>
        <taxon>Bacilli</taxon>
        <taxon>Lactobacillales</taxon>
        <taxon>Lactobacillaceae</taxon>
        <taxon>Weissella</taxon>
    </lineage>
</organism>
<dbReference type="EMBL" id="CP060724">
    <property type="protein sequence ID" value="QNN74733.1"/>
    <property type="molecule type" value="Genomic_DNA"/>
</dbReference>
<proteinExistence type="predicted"/>
<evidence type="ECO:0000313" key="1">
    <source>
        <dbReference type="EMBL" id="QNN74733.1"/>
    </source>
</evidence>
<dbReference type="AlphaFoldDB" id="A0A7G9T3Q8"/>
<gene>
    <name evidence="1" type="ORF">H9L19_04750</name>
</gene>